<sequence>MRGYALRVQSHVPKGRSPILKDIAESMHWQMWPGAFRYDAARPCARRRTDCGENSENSADAPDLH</sequence>
<organism evidence="1">
    <name type="scientific">uncultured Alphaproteobacteria bacterium</name>
    <dbReference type="NCBI Taxonomy" id="91750"/>
    <lineage>
        <taxon>Bacteria</taxon>
        <taxon>Pseudomonadati</taxon>
        <taxon>Pseudomonadota</taxon>
        <taxon>Alphaproteobacteria</taxon>
        <taxon>environmental samples</taxon>
    </lineage>
</organism>
<gene>
    <name evidence="1" type="ORF">KL86APRO_30340</name>
</gene>
<evidence type="ECO:0000313" key="1">
    <source>
        <dbReference type="EMBL" id="SBW12849.1"/>
    </source>
</evidence>
<name>A0A212KMF4_9PROT</name>
<dbReference type="EMBL" id="FLUO01000003">
    <property type="protein sequence ID" value="SBW12849.1"/>
    <property type="molecule type" value="Genomic_DNA"/>
</dbReference>
<dbReference type="AlphaFoldDB" id="A0A212KMF4"/>
<reference evidence="1" key="1">
    <citation type="submission" date="2016-04" db="EMBL/GenBank/DDBJ databases">
        <authorList>
            <person name="Evans L.H."/>
            <person name="Alamgir A."/>
            <person name="Owens N."/>
            <person name="Weber N.D."/>
            <person name="Virtaneva K."/>
            <person name="Barbian K."/>
            <person name="Babar A."/>
            <person name="Rosenke K."/>
        </authorList>
    </citation>
    <scope>NUCLEOTIDE SEQUENCE</scope>
    <source>
        <strain evidence="1">86</strain>
    </source>
</reference>
<proteinExistence type="predicted"/>
<accession>A0A212KMF4</accession>
<protein>
    <submittedName>
        <fullName evidence="1">Uncharacterized protein</fullName>
    </submittedName>
</protein>